<accession>A0A850HFF2</accession>
<dbReference type="PANTHER" id="PTHR43327:SF2">
    <property type="entry name" value="MODULATOR OF FTSH PROTEASE HFLK"/>
    <property type="match status" value="1"/>
</dbReference>
<name>A0A850HFF2_9SPHN</name>
<comment type="similarity">
    <text evidence="2">Belongs to the band 7/mec-2 family. HflK subfamily.</text>
</comment>
<proteinExistence type="inferred from homology"/>
<dbReference type="AlphaFoldDB" id="A0A850HFF2"/>
<comment type="caution">
    <text evidence="8">The sequence shown here is derived from an EMBL/GenBank/DDBJ whole genome shotgun (WGS) entry which is preliminary data.</text>
</comment>
<dbReference type="InterPro" id="IPR050710">
    <property type="entry name" value="Band7/mec-2_domain"/>
</dbReference>
<dbReference type="CDD" id="cd03404">
    <property type="entry name" value="SPFH_HflK"/>
    <property type="match status" value="1"/>
</dbReference>
<evidence type="ECO:0000313" key="9">
    <source>
        <dbReference type="Proteomes" id="UP000561438"/>
    </source>
</evidence>
<feature type="compositionally biased region" description="Basic and acidic residues" evidence="6">
    <location>
        <begin position="64"/>
        <end position="85"/>
    </location>
</feature>
<keyword evidence="4" id="KW-1133">Transmembrane helix</keyword>
<evidence type="ECO:0000256" key="4">
    <source>
        <dbReference type="ARBA" id="ARBA00022989"/>
    </source>
</evidence>
<sequence>MRLMDGFGRTIALAMAGKKTPWGKPSADDSGDADGAGSDSGPRADTPPRKNGPRNPWLPPSGGEEPRRSASIEDIFKNRGPEGPRRMGGGGPGGPRFRMPERPGGKSWTPLVILALVALWIVSTSFHQVEPKEKGIVTTFGKYTDTLDPGLNFTAPWPIQNVDVMDVSTFRSERVPGNDSEKLILTGDQNLVDLSYVIRWNIRDLEQFKFQLADPVETVREVAEAAMRASVAEQELDSVLSGAGRAEIEQRVRTRMQALLDAYSSGVAVQGVEIEKTDPPTRVVEAFKDVSAAQQNAETEVNRARAYAQQVLARAQGDAASFDKIYAEYRLAPEVTRRRLYYETMESVLSKTDKTIIEADGVTPYLPLPEVRRRSQQSSQPAPATGGQ</sequence>
<evidence type="ECO:0000256" key="2">
    <source>
        <dbReference type="ARBA" id="ARBA00006971"/>
    </source>
</evidence>
<keyword evidence="8" id="KW-0378">Hydrolase</keyword>
<evidence type="ECO:0000256" key="5">
    <source>
        <dbReference type="ARBA" id="ARBA00023136"/>
    </source>
</evidence>
<evidence type="ECO:0000256" key="6">
    <source>
        <dbReference type="SAM" id="MobiDB-lite"/>
    </source>
</evidence>
<evidence type="ECO:0000256" key="1">
    <source>
        <dbReference type="ARBA" id="ARBA00004167"/>
    </source>
</evidence>
<dbReference type="SMART" id="SM00244">
    <property type="entry name" value="PHB"/>
    <property type="match status" value="1"/>
</dbReference>
<dbReference type="PANTHER" id="PTHR43327">
    <property type="entry name" value="STOMATIN-LIKE PROTEIN 2, MITOCHONDRIAL"/>
    <property type="match status" value="1"/>
</dbReference>
<dbReference type="InterPro" id="IPR036013">
    <property type="entry name" value="Band_7/SPFH_dom_sf"/>
</dbReference>
<keyword evidence="5" id="KW-0472">Membrane</keyword>
<dbReference type="Proteomes" id="UP000561438">
    <property type="component" value="Unassembled WGS sequence"/>
</dbReference>
<keyword evidence="9" id="KW-1185">Reference proteome</keyword>
<organism evidence="8 9">
    <name type="scientific">Qipengyuania atrilutea</name>
    <dbReference type="NCBI Taxonomy" id="2744473"/>
    <lineage>
        <taxon>Bacteria</taxon>
        <taxon>Pseudomonadati</taxon>
        <taxon>Pseudomonadota</taxon>
        <taxon>Alphaproteobacteria</taxon>
        <taxon>Sphingomonadales</taxon>
        <taxon>Erythrobacteraceae</taxon>
        <taxon>Qipengyuania</taxon>
    </lineage>
</organism>
<dbReference type="SUPFAM" id="SSF117892">
    <property type="entry name" value="Band 7/SPFH domain"/>
    <property type="match status" value="1"/>
</dbReference>
<evidence type="ECO:0000259" key="7">
    <source>
        <dbReference type="SMART" id="SM00244"/>
    </source>
</evidence>
<dbReference type="GO" id="GO:0006508">
    <property type="term" value="P:proteolysis"/>
    <property type="evidence" value="ECO:0007669"/>
    <property type="project" value="UniProtKB-KW"/>
</dbReference>
<dbReference type="InterPro" id="IPR010201">
    <property type="entry name" value="HflK"/>
</dbReference>
<dbReference type="GO" id="GO:0016020">
    <property type="term" value="C:membrane"/>
    <property type="evidence" value="ECO:0007669"/>
    <property type="project" value="UniProtKB-SubCell"/>
</dbReference>
<feature type="region of interest" description="Disordered" evidence="6">
    <location>
        <begin position="16"/>
        <end position="103"/>
    </location>
</feature>
<keyword evidence="3" id="KW-0812">Transmembrane</keyword>
<dbReference type="EMBL" id="JABWGV010000008">
    <property type="protein sequence ID" value="NVD46089.1"/>
    <property type="molecule type" value="Genomic_DNA"/>
</dbReference>
<gene>
    <name evidence="8" type="ORF">HUV48_13835</name>
</gene>
<dbReference type="Pfam" id="PF01145">
    <property type="entry name" value="Band_7"/>
    <property type="match status" value="1"/>
</dbReference>
<comment type="subcellular location">
    <subcellularLocation>
        <location evidence="1">Membrane</location>
        <topology evidence="1">Single-pass membrane protein</topology>
    </subcellularLocation>
</comment>
<evidence type="ECO:0000256" key="3">
    <source>
        <dbReference type="ARBA" id="ARBA00022692"/>
    </source>
</evidence>
<feature type="domain" description="Band 7" evidence="7">
    <location>
        <begin position="124"/>
        <end position="291"/>
    </location>
</feature>
<dbReference type="RefSeq" id="WP_176268316.1">
    <property type="nucleotide sequence ID" value="NZ_JABWGV010000008.1"/>
</dbReference>
<keyword evidence="8" id="KW-0645">Protease</keyword>
<protein>
    <submittedName>
        <fullName evidence="8">Protease modulator HflK</fullName>
    </submittedName>
</protein>
<dbReference type="Gene3D" id="3.30.479.30">
    <property type="entry name" value="Band 7 domain"/>
    <property type="match status" value="1"/>
</dbReference>
<dbReference type="GO" id="GO:0008233">
    <property type="term" value="F:peptidase activity"/>
    <property type="evidence" value="ECO:0007669"/>
    <property type="project" value="UniProtKB-KW"/>
</dbReference>
<dbReference type="InterPro" id="IPR001107">
    <property type="entry name" value="Band_7"/>
</dbReference>
<reference evidence="8 9" key="1">
    <citation type="submission" date="2020-06" db="EMBL/GenBank/DDBJ databases">
        <title>Altererythrobacter sp. HHU K3-1.</title>
        <authorList>
            <person name="Zhang D."/>
            <person name="Xue H."/>
        </authorList>
    </citation>
    <scope>NUCLEOTIDE SEQUENCE [LARGE SCALE GENOMIC DNA]</scope>
    <source>
        <strain evidence="8 9">HHU K3-1</strain>
    </source>
</reference>
<evidence type="ECO:0000313" key="8">
    <source>
        <dbReference type="EMBL" id="NVD46089.1"/>
    </source>
</evidence>